<dbReference type="InterPro" id="IPR024370">
    <property type="entry name" value="PBP_domain"/>
</dbReference>
<dbReference type="Proteomes" id="UP000249700">
    <property type="component" value="Unassembled WGS sequence"/>
</dbReference>
<dbReference type="Pfam" id="PF12849">
    <property type="entry name" value="PBP_like_2"/>
    <property type="match status" value="1"/>
</dbReference>
<accession>A0A328XQZ1</accession>
<feature type="chain" id="PRO_5016435522" evidence="1">
    <location>
        <begin position="25"/>
        <end position="274"/>
    </location>
</feature>
<dbReference type="AlphaFoldDB" id="A0A328XQZ1"/>
<dbReference type="PANTHER" id="PTHR37945:SF1">
    <property type="entry name" value="EXTRACELLULAR TUNGSTATE BINDING PROTEIN"/>
    <property type="match status" value="1"/>
</dbReference>
<comment type="caution">
    <text evidence="3">The sequence shown here is derived from an EMBL/GenBank/DDBJ whole genome shotgun (WGS) entry which is preliminary data.</text>
</comment>
<evidence type="ECO:0000259" key="2">
    <source>
        <dbReference type="Pfam" id="PF12849"/>
    </source>
</evidence>
<reference evidence="3 4" key="1">
    <citation type="submission" date="2018-06" db="EMBL/GenBank/DDBJ databases">
        <title>Comparative analysis of microorganisms from saline springs in Andes Mountain Range, Colombia.</title>
        <authorList>
            <person name="Rubin E."/>
        </authorList>
    </citation>
    <scope>NUCLEOTIDE SEQUENCE [LARGE SCALE GENOMIC DNA]</scope>
    <source>
        <strain evidence="3 4">USBA-857</strain>
    </source>
</reference>
<sequence>MRYRILSLAALGLIGSTLSAAALAQDDAPFITLASTTSTEQSGLFGSILPKFKEDSGIDVHVVAVGTGQAFEIARRGDADSLLVHDTAGEKRFVAEGYGSERQNVMYNDFVILGPDSDPAGVRGAKDVEEALTRIADAEAPFASRGDDSGTNRAELRLWDAADIQPSGEWYRELGSGMGPTLNTAAGMDAYVMSDRATWVAFKNPQNLAIVFEGDDALFNQYGSILISEERFPDLKHDLAKQWHDWLLSQNGQEAIADYRVDGQQLFFPNADGS</sequence>
<protein>
    <submittedName>
        <fullName evidence="3">Tungstate transport system substrate-binding protein</fullName>
    </submittedName>
</protein>
<keyword evidence="1" id="KW-0732">Signal</keyword>
<evidence type="ECO:0000256" key="1">
    <source>
        <dbReference type="SAM" id="SignalP"/>
    </source>
</evidence>
<evidence type="ECO:0000313" key="4">
    <source>
        <dbReference type="Proteomes" id="UP000249700"/>
    </source>
</evidence>
<dbReference type="PANTHER" id="PTHR37945">
    <property type="entry name" value="EXTRACELLULAR TUNGSTATE BINDING PROTEIN"/>
    <property type="match status" value="1"/>
</dbReference>
<dbReference type="OrthoDB" id="186379at2"/>
<feature type="signal peptide" evidence="1">
    <location>
        <begin position="1"/>
        <end position="24"/>
    </location>
</feature>
<gene>
    <name evidence="3" type="ORF">BCL93_105159</name>
</gene>
<proteinExistence type="predicted"/>
<dbReference type="EMBL" id="QLSX01000005">
    <property type="protein sequence ID" value="RAR61558.1"/>
    <property type="molecule type" value="Genomic_DNA"/>
</dbReference>
<evidence type="ECO:0000313" key="3">
    <source>
        <dbReference type="EMBL" id="RAR61558.1"/>
    </source>
</evidence>
<organism evidence="3 4">
    <name type="scientific">Onishia taeanensis</name>
    <dbReference type="NCBI Taxonomy" id="284577"/>
    <lineage>
        <taxon>Bacteria</taxon>
        <taxon>Pseudomonadati</taxon>
        <taxon>Pseudomonadota</taxon>
        <taxon>Gammaproteobacteria</taxon>
        <taxon>Oceanospirillales</taxon>
        <taxon>Halomonadaceae</taxon>
        <taxon>Onishia</taxon>
    </lineage>
</organism>
<name>A0A328XQZ1_9GAMM</name>
<feature type="domain" description="PBP" evidence="2">
    <location>
        <begin position="32"/>
        <end position="250"/>
    </location>
</feature>
<dbReference type="RefSeq" id="WP_112054899.1">
    <property type="nucleotide sequence ID" value="NZ_QLSX01000005.1"/>
</dbReference>
<dbReference type="Gene3D" id="3.40.190.10">
    <property type="entry name" value="Periplasmic binding protein-like II"/>
    <property type="match status" value="2"/>
</dbReference>
<dbReference type="InterPro" id="IPR052738">
    <property type="entry name" value="ABC-Tungstate_binding"/>
</dbReference>
<dbReference type="SUPFAM" id="SSF53850">
    <property type="entry name" value="Periplasmic binding protein-like II"/>
    <property type="match status" value="1"/>
</dbReference>